<proteinExistence type="predicted"/>
<sequence length="618" mass="70307">MSNPLLLPEIVGLVVDNVHMVPDLLSCACVNSTWSVAALKRLYNGSLNDMQFRTPDIGSLNCLFVASRERFTRNMGFVKHLLLSPESPAIDEVALPNTSRLICIEKCRAMRHRQSAELLLQPQGEGLASFTIPFEIEGQDWSLISDLLLTRTVEFLAIDDFYCGLLMAGSNYSQGLATPAVKFSNLKALTIYKSGSGQDIDKLCRLLKCCDLQFFHLEEPSGSGSLTQSDTMKLLSCLRQQENLVALALIIPRCIPLVGSASTTLTCEEQGGPWPMLMALYLGVWDQHWLEQLPKFEKLQILSLQKFTPNTPSINQDAIEKIAKCQYLRVIDIVFQELEDVESLLDITRSCPLLQKFSVKLSGFRGEPERAEALCIGLLRALPRLEHFELDLRFRMDGARLQDLARRCPRLTVLALPRTRLCLSLALLTKAHRFWQLETMHFAEIFFEDPRRLMQWDKIRGLAEEWRRIFPKLRGMPCPADVYSRYMQEDDLTEEWERDGPSGSAEGEMSDFGEESEGDMVSVSTDEEMSLSEPGLDFDENESDWFILRTKLWKILGYQKHLLIRDSIQNMWQTNLEIETIGWPVVPLMAFSDPDAHSTTAKSHCGYLYDPVYISREL</sequence>
<accession>A0A0C3GR12</accession>
<dbReference type="HOGENOM" id="CLU_038614_0_0_1"/>
<dbReference type="AlphaFoldDB" id="A0A0C3GR12"/>
<dbReference type="SUPFAM" id="SSF52047">
    <property type="entry name" value="RNI-like"/>
    <property type="match status" value="1"/>
</dbReference>
<name>A0A0C3GR12_OIDMZ</name>
<reference evidence="2 3" key="1">
    <citation type="submission" date="2014-04" db="EMBL/GenBank/DDBJ databases">
        <authorList>
            <consortium name="DOE Joint Genome Institute"/>
            <person name="Kuo A."/>
            <person name="Martino E."/>
            <person name="Perotto S."/>
            <person name="Kohler A."/>
            <person name="Nagy L.G."/>
            <person name="Floudas D."/>
            <person name="Copeland A."/>
            <person name="Barry K.W."/>
            <person name="Cichocki N."/>
            <person name="Veneault-Fourrey C."/>
            <person name="LaButti K."/>
            <person name="Lindquist E.A."/>
            <person name="Lipzen A."/>
            <person name="Lundell T."/>
            <person name="Morin E."/>
            <person name="Murat C."/>
            <person name="Sun H."/>
            <person name="Tunlid A."/>
            <person name="Henrissat B."/>
            <person name="Grigoriev I.V."/>
            <person name="Hibbett D.S."/>
            <person name="Martin F."/>
            <person name="Nordberg H.P."/>
            <person name="Cantor M.N."/>
            <person name="Hua S.X."/>
        </authorList>
    </citation>
    <scope>NUCLEOTIDE SEQUENCE [LARGE SCALE GENOMIC DNA]</scope>
    <source>
        <strain evidence="2 3">Zn</strain>
    </source>
</reference>
<feature type="region of interest" description="Disordered" evidence="1">
    <location>
        <begin position="494"/>
        <end position="524"/>
    </location>
</feature>
<dbReference type="InParanoid" id="A0A0C3GR12"/>
<dbReference type="EMBL" id="KN832902">
    <property type="protein sequence ID" value="KIM92931.1"/>
    <property type="molecule type" value="Genomic_DNA"/>
</dbReference>
<protein>
    <submittedName>
        <fullName evidence="2">Uncharacterized protein</fullName>
    </submittedName>
</protein>
<dbReference type="Gene3D" id="3.80.10.10">
    <property type="entry name" value="Ribonuclease Inhibitor"/>
    <property type="match status" value="1"/>
</dbReference>
<evidence type="ECO:0000313" key="2">
    <source>
        <dbReference type="EMBL" id="KIM92931.1"/>
    </source>
</evidence>
<dbReference type="STRING" id="913774.A0A0C3GR12"/>
<dbReference type="OrthoDB" id="3594500at2759"/>
<dbReference type="InterPro" id="IPR032675">
    <property type="entry name" value="LRR_dom_sf"/>
</dbReference>
<dbReference type="Proteomes" id="UP000054321">
    <property type="component" value="Unassembled WGS sequence"/>
</dbReference>
<keyword evidence="3" id="KW-1185">Reference proteome</keyword>
<feature type="compositionally biased region" description="Acidic residues" evidence="1">
    <location>
        <begin position="508"/>
        <end position="518"/>
    </location>
</feature>
<reference evidence="3" key="2">
    <citation type="submission" date="2015-01" db="EMBL/GenBank/DDBJ databases">
        <title>Evolutionary Origins and Diversification of the Mycorrhizal Mutualists.</title>
        <authorList>
            <consortium name="DOE Joint Genome Institute"/>
            <consortium name="Mycorrhizal Genomics Consortium"/>
            <person name="Kohler A."/>
            <person name="Kuo A."/>
            <person name="Nagy L.G."/>
            <person name="Floudas D."/>
            <person name="Copeland A."/>
            <person name="Barry K.W."/>
            <person name="Cichocki N."/>
            <person name="Veneault-Fourrey C."/>
            <person name="LaButti K."/>
            <person name="Lindquist E.A."/>
            <person name="Lipzen A."/>
            <person name="Lundell T."/>
            <person name="Morin E."/>
            <person name="Murat C."/>
            <person name="Riley R."/>
            <person name="Ohm R."/>
            <person name="Sun H."/>
            <person name="Tunlid A."/>
            <person name="Henrissat B."/>
            <person name="Grigoriev I.V."/>
            <person name="Hibbett D.S."/>
            <person name="Martin F."/>
        </authorList>
    </citation>
    <scope>NUCLEOTIDE SEQUENCE [LARGE SCALE GENOMIC DNA]</scope>
    <source>
        <strain evidence="3">Zn</strain>
    </source>
</reference>
<evidence type="ECO:0000256" key="1">
    <source>
        <dbReference type="SAM" id="MobiDB-lite"/>
    </source>
</evidence>
<organism evidence="2 3">
    <name type="scientific">Oidiodendron maius (strain Zn)</name>
    <dbReference type="NCBI Taxonomy" id="913774"/>
    <lineage>
        <taxon>Eukaryota</taxon>
        <taxon>Fungi</taxon>
        <taxon>Dikarya</taxon>
        <taxon>Ascomycota</taxon>
        <taxon>Pezizomycotina</taxon>
        <taxon>Leotiomycetes</taxon>
        <taxon>Leotiomycetes incertae sedis</taxon>
        <taxon>Myxotrichaceae</taxon>
        <taxon>Oidiodendron</taxon>
    </lineage>
</organism>
<evidence type="ECO:0000313" key="3">
    <source>
        <dbReference type="Proteomes" id="UP000054321"/>
    </source>
</evidence>
<gene>
    <name evidence="2" type="ORF">OIDMADRAFT_208481</name>
</gene>